<name>A0AAV7YYX4_9EUKA</name>
<dbReference type="InterPro" id="IPR057208">
    <property type="entry name" value="DUF7886"/>
</dbReference>
<dbReference type="PANTHER" id="PTHR47915">
    <property type="entry name" value="SI:DKEY-19B23.7"/>
    <property type="match status" value="1"/>
</dbReference>
<reference evidence="2" key="1">
    <citation type="submission" date="2022-08" db="EMBL/GenBank/DDBJ databases">
        <title>Novel sulphate-reducing endosymbionts in the free-living metamonad Anaeramoeba.</title>
        <authorList>
            <person name="Jerlstrom-Hultqvist J."/>
            <person name="Cepicka I."/>
            <person name="Gallot-Lavallee L."/>
            <person name="Salas-Leiva D."/>
            <person name="Curtis B.A."/>
            <person name="Zahonova K."/>
            <person name="Pipaliya S."/>
            <person name="Dacks J."/>
            <person name="Roger A.J."/>
        </authorList>
    </citation>
    <scope>NUCLEOTIDE SEQUENCE</scope>
    <source>
        <strain evidence="2">Busselton2</strain>
    </source>
</reference>
<feature type="domain" description="DUF7886" evidence="1">
    <location>
        <begin position="84"/>
        <end position="230"/>
    </location>
</feature>
<comment type="caution">
    <text evidence="2">The sequence shown here is derived from an EMBL/GenBank/DDBJ whole genome shotgun (WGS) entry which is preliminary data.</text>
</comment>
<evidence type="ECO:0000313" key="2">
    <source>
        <dbReference type="EMBL" id="KAJ3433575.1"/>
    </source>
</evidence>
<dbReference type="AlphaFoldDB" id="A0AAV7YYX4"/>
<protein>
    <recommendedName>
        <fullName evidence="1">DUF7886 domain-containing protein</fullName>
    </recommendedName>
</protein>
<dbReference type="Pfam" id="PF25377">
    <property type="entry name" value="DUF7886"/>
    <property type="match status" value="1"/>
</dbReference>
<dbReference type="Proteomes" id="UP001146793">
    <property type="component" value="Unassembled WGS sequence"/>
</dbReference>
<gene>
    <name evidence="2" type="ORF">M0812_22536</name>
</gene>
<proteinExistence type="predicted"/>
<evidence type="ECO:0000313" key="3">
    <source>
        <dbReference type="Proteomes" id="UP001146793"/>
    </source>
</evidence>
<dbReference type="EMBL" id="JANTQA010000047">
    <property type="protein sequence ID" value="KAJ3433575.1"/>
    <property type="molecule type" value="Genomic_DNA"/>
</dbReference>
<evidence type="ECO:0000259" key="1">
    <source>
        <dbReference type="Pfam" id="PF25377"/>
    </source>
</evidence>
<accession>A0AAV7YYX4</accession>
<organism evidence="2 3">
    <name type="scientific">Anaeramoeba flamelloides</name>
    <dbReference type="NCBI Taxonomy" id="1746091"/>
    <lineage>
        <taxon>Eukaryota</taxon>
        <taxon>Metamonada</taxon>
        <taxon>Anaeramoebidae</taxon>
        <taxon>Anaeramoeba</taxon>
    </lineage>
</organism>
<sequence length="240" mass="28378">MINRQILTEWLNKVQDIGILKGFQHFETRIRGKEELLITIKSIEKSQCVANFVNTKSRLFPNVTLNQENDLEHHEMDSNTNFLTPTKTSQVIFLLGSYIKYQKPYVWLRTKHSFLSSTDMNISSNQIHTSILKNKFKYDYPIELEILKRWTKKSNPLLLIKELIEKILPEVDNAFQIDRDYILSIQNPKEQFLLTGSIVNFLSNSLKTLSIKDEIWLKMKKEFKWVLKIHHQLSLNNQLN</sequence>
<dbReference type="PANTHER" id="PTHR47915:SF1">
    <property type="entry name" value="SI:DKEY-19B23.7"/>
    <property type="match status" value="1"/>
</dbReference>